<dbReference type="EMBL" id="CAJOAY010000411">
    <property type="protein sequence ID" value="CAF3658298.1"/>
    <property type="molecule type" value="Genomic_DNA"/>
</dbReference>
<dbReference type="InterPro" id="IPR002130">
    <property type="entry name" value="Cyclophilin-type_PPIase_dom"/>
</dbReference>
<sequence length="165" mass="18598">MLHQYDKLKRQQEELERKEKEIKESTDAYIFNVSKYCVLNIAINNIMCDQSIRIKLFDTLAPVACGGTVSINDGSKLINIKDKQFNQIRHDREGLILMNINESITRFTITLGPAEEFNEECTVIGEIVDSMEILKNINDCFAGADVQADGGITLTNVTIYSCGEQ</sequence>
<keyword evidence="1" id="KW-0175">Coiled coil</keyword>
<dbReference type="InterPro" id="IPR029000">
    <property type="entry name" value="Cyclophilin-like_dom_sf"/>
</dbReference>
<dbReference type="Pfam" id="PF00160">
    <property type="entry name" value="Pro_isomerase"/>
    <property type="match status" value="1"/>
</dbReference>
<dbReference type="PROSITE" id="PS50072">
    <property type="entry name" value="CSA_PPIASE_2"/>
    <property type="match status" value="1"/>
</dbReference>
<reference evidence="4" key="1">
    <citation type="submission" date="2021-02" db="EMBL/GenBank/DDBJ databases">
        <authorList>
            <person name="Nowell W R."/>
        </authorList>
    </citation>
    <scope>NUCLEOTIDE SEQUENCE</scope>
</reference>
<evidence type="ECO:0000313" key="5">
    <source>
        <dbReference type="Proteomes" id="UP000663881"/>
    </source>
</evidence>
<dbReference type="Gene3D" id="2.40.100.10">
    <property type="entry name" value="Cyclophilin-like"/>
    <property type="match status" value="1"/>
</dbReference>
<dbReference type="SUPFAM" id="SSF50891">
    <property type="entry name" value="Cyclophilin-like"/>
    <property type="match status" value="1"/>
</dbReference>
<dbReference type="OrthoDB" id="10024597at2759"/>
<dbReference type="Proteomes" id="UP000663881">
    <property type="component" value="Unassembled WGS sequence"/>
</dbReference>
<feature type="coiled-coil region" evidence="1">
    <location>
        <begin position="1"/>
        <end position="28"/>
    </location>
</feature>
<evidence type="ECO:0000313" key="3">
    <source>
        <dbReference type="EMBL" id="CAF1254144.1"/>
    </source>
</evidence>
<evidence type="ECO:0000259" key="2">
    <source>
        <dbReference type="PROSITE" id="PS50072"/>
    </source>
</evidence>
<dbReference type="EMBL" id="CAJNON010000422">
    <property type="protein sequence ID" value="CAF1254144.1"/>
    <property type="molecule type" value="Genomic_DNA"/>
</dbReference>
<evidence type="ECO:0000313" key="4">
    <source>
        <dbReference type="EMBL" id="CAF3658298.1"/>
    </source>
</evidence>
<dbReference type="Proteomes" id="UP000663891">
    <property type="component" value="Unassembled WGS sequence"/>
</dbReference>
<proteinExistence type="predicted"/>
<accession>A0A818RJQ9</accession>
<evidence type="ECO:0000256" key="1">
    <source>
        <dbReference type="SAM" id="Coils"/>
    </source>
</evidence>
<comment type="caution">
    <text evidence="4">The sequence shown here is derived from an EMBL/GenBank/DDBJ whole genome shotgun (WGS) entry which is preliminary data.</text>
</comment>
<dbReference type="GO" id="GO:0003755">
    <property type="term" value="F:peptidyl-prolyl cis-trans isomerase activity"/>
    <property type="evidence" value="ECO:0007669"/>
    <property type="project" value="InterPro"/>
</dbReference>
<feature type="domain" description="PPIase cyclophilin-type" evidence="2">
    <location>
        <begin position="66"/>
        <end position="164"/>
    </location>
</feature>
<name>A0A818RJQ9_9BILA</name>
<protein>
    <recommendedName>
        <fullName evidence="2">PPIase cyclophilin-type domain-containing protein</fullName>
    </recommendedName>
</protein>
<gene>
    <name evidence="4" type="ORF">OKA104_LOCUS9610</name>
    <name evidence="3" type="ORF">VCS650_LOCUS28503</name>
</gene>
<dbReference type="AlphaFoldDB" id="A0A818RJQ9"/>
<organism evidence="4 5">
    <name type="scientific">Adineta steineri</name>
    <dbReference type="NCBI Taxonomy" id="433720"/>
    <lineage>
        <taxon>Eukaryota</taxon>
        <taxon>Metazoa</taxon>
        <taxon>Spiralia</taxon>
        <taxon>Gnathifera</taxon>
        <taxon>Rotifera</taxon>
        <taxon>Eurotatoria</taxon>
        <taxon>Bdelloidea</taxon>
        <taxon>Adinetida</taxon>
        <taxon>Adinetidae</taxon>
        <taxon>Adineta</taxon>
    </lineage>
</organism>